<evidence type="ECO:0000256" key="1">
    <source>
        <dbReference type="ARBA" id="ARBA00009625"/>
    </source>
</evidence>
<dbReference type="AlphaFoldDB" id="A0A0A2MVX5"/>
<dbReference type="GO" id="GO:0016301">
    <property type="term" value="F:kinase activity"/>
    <property type="evidence" value="ECO:0007669"/>
    <property type="project" value="UniProtKB-KW"/>
</dbReference>
<dbReference type="GO" id="GO:0005525">
    <property type="term" value="F:GTP binding"/>
    <property type="evidence" value="ECO:0007669"/>
    <property type="project" value="InterPro"/>
</dbReference>
<name>A0A0A2MVX5_9FLAO</name>
<dbReference type="Pfam" id="PF03308">
    <property type="entry name" value="MeaB"/>
    <property type="match status" value="1"/>
</dbReference>
<dbReference type="SUPFAM" id="SSF52540">
    <property type="entry name" value="P-loop containing nucleoside triphosphate hydrolases"/>
    <property type="match status" value="1"/>
</dbReference>
<accession>A0A0A2MVX5</accession>
<dbReference type="EMBL" id="JRLY01000010">
    <property type="protein sequence ID" value="KGO92380.1"/>
    <property type="molecule type" value="Genomic_DNA"/>
</dbReference>
<evidence type="ECO:0000259" key="2">
    <source>
        <dbReference type="SMART" id="SM00382"/>
    </source>
</evidence>
<dbReference type="GO" id="GO:0003924">
    <property type="term" value="F:GTPase activity"/>
    <property type="evidence" value="ECO:0007669"/>
    <property type="project" value="InterPro"/>
</dbReference>
<dbReference type="GO" id="GO:0005737">
    <property type="term" value="C:cytoplasm"/>
    <property type="evidence" value="ECO:0007669"/>
    <property type="project" value="TreeGrafter"/>
</dbReference>
<keyword evidence="4" id="KW-1185">Reference proteome</keyword>
<keyword evidence="3" id="KW-0808">Transferase</keyword>
<sequence>MDKPKIPNTALHERDGIAQPQSISNKAIAHVIQLRKKQPSAIELVNGILAGDKTALSRAITLVESTNPSHLEKATAVINSCLPHANKSVRIGITGVPGVGKSTFIEAFGKHLTGLGKKVAVLAVDPSSSLSHGSILGDKTRMEELVKDANAYIRPSASGDTLGGVARKTREAIILCEACGFDTIIIETVGVGQSETAVHSMVDFFLLLKISGAGDELQGIKRGIMEMADLIVINKADGDNIKRAKLAKTEFNRALHLFPAKASGWQPKVTTCSSITHEGIAETWQTISEFFDLTKANDFFGFRRSEQNSYWLTETINEQLKANFYSREDIAALLEQNKKAVQNNELSPFAAASILLEKYFGLK</sequence>
<dbReference type="Gene3D" id="3.40.50.300">
    <property type="entry name" value="P-loop containing nucleotide triphosphate hydrolases"/>
    <property type="match status" value="1"/>
</dbReference>
<organism evidence="3 4">
    <name type="scientific">Flavobacterium subsaxonicum WB 4.1-42 = DSM 21790</name>
    <dbReference type="NCBI Taxonomy" id="1121898"/>
    <lineage>
        <taxon>Bacteria</taxon>
        <taxon>Pseudomonadati</taxon>
        <taxon>Bacteroidota</taxon>
        <taxon>Flavobacteriia</taxon>
        <taxon>Flavobacteriales</taxon>
        <taxon>Flavobacteriaceae</taxon>
        <taxon>Flavobacterium</taxon>
    </lineage>
</organism>
<dbReference type="InterPro" id="IPR003593">
    <property type="entry name" value="AAA+_ATPase"/>
</dbReference>
<dbReference type="InterPro" id="IPR027417">
    <property type="entry name" value="P-loop_NTPase"/>
</dbReference>
<dbReference type="Gene3D" id="1.20.5.170">
    <property type="match status" value="1"/>
</dbReference>
<dbReference type="NCBIfam" id="TIGR00750">
    <property type="entry name" value="lao"/>
    <property type="match status" value="1"/>
</dbReference>
<dbReference type="PANTHER" id="PTHR23408:SF3">
    <property type="entry name" value="METHYLMALONIC ACIDURIA TYPE A PROTEIN, MITOCHONDRIAL"/>
    <property type="match status" value="1"/>
</dbReference>
<protein>
    <submittedName>
        <fullName evidence="3">Protein kinase</fullName>
    </submittedName>
</protein>
<dbReference type="PANTHER" id="PTHR23408">
    <property type="entry name" value="METHYLMALONYL-COA MUTASE"/>
    <property type="match status" value="1"/>
</dbReference>
<reference evidence="3 4" key="1">
    <citation type="submission" date="2013-09" db="EMBL/GenBank/DDBJ databases">
        <authorList>
            <person name="Zeng Z."/>
            <person name="Chen C."/>
        </authorList>
    </citation>
    <scope>NUCLEOTIDE SEQUENCE [LARGE SCALE GENOMIC DNA]</scope>
    <source>
        <strain evidence="3 4">WB 4.1-42</strain>
    </source>
</reference>
<comment type="similarity">
    <text evidence="1">Belongs to the SIMIBI class G3E GTPase family. ArgK/MeaB subfamily.</text>
</comment>
<gene>
    <name evidence="3" type="ORF">Q766_13020</name>
</gene>
<dbReference type="Gene3D" id="1.10.287.130">
    <property type="match status" value="1"/>
</dbReference>
<dbReference type="OrthoDB" id="9778292at2"/>
<dbReference type="STRING" id="1121898.GCA_000422725_01291"/>
<dbReference type="CDD" id="cd03114">
    <property type="entry name" value="MMAA-like"/>
    <property type="match status" value="1"/>
</dbReference>
<dbReference type="InterPro" id="IPR005129">
    <property type="entry name" value="GTPase_ArgK"/>
</dbReference>
<dbReference type="eggNOG" id="COG1703">
    <property type="taxonomic scope" value="Bacteria"/>
</dbReference>
<dbReference type="NCBIfam" id="NF006958">
    <property type="entry name" value="PRK09435.1"/>
    <property type="match status" value="1"/>
</dbReference>
<keyword evidence="3" id="KW-0418">Kinase</keyword>
<evidence type="ECO:0000313" key="3">
    <source>
        <dbReference type="EMBL" id="KGO92380.1"/>
    </source>
</evidence>
<dbReference type="SMART" id="SM00382">
    <property type="entry name" value="AAA"/>
    <property type="match status" value="1"/>
</dbReference>
<dbReference type="RefSeq" id="WP_026990184.1">
    <property type="nucleotide sequence ID" value="NZ_AUGP01000017.1"/>
</dbReference>
<dbReference type="Proteomes" id="UP000030111">
    <property type="component" value="Unassembled WGS sequence"/>
</dbReference>
<comment type="caution">
    <text evidence="3">The sequence shown here is derived from an EMBL/GenBank/DDBJ whole genome shotgun (WGS) entry which is preliminary data.</text>
</comment>
<feature type="domain" description="AAA+ ATPase" evidence="2">
    <location>
        <begin position="87"/>
        <end position="255"/>
    </location>
</feature>
<evidence type="ECO:0000313" key="4">
    <source>
        <dbReference type="Proteomes" id="UP000030111"/>
    </source>
</evidence>
<proteinExistence type="inferred from homology"/>